<dbReference type="Proteomes" id="UP000476837">
    <property type="component" value="Unassembled WGS sequence"/>
</dbReference>
<organism evidence="1 2">
    <name type="scientific">Azospirillum brasilense</name>
    <dbReference type="NCBI Taxonomy" id="192"/>
    <lineage>
        <taxon>Bacteria</taxon>
        <taxon>Pseudomonadati</taxon>
        <taxon>Pseudomonadota</taxon>
        <taxon>Alphaproteobacteria</taxon>
        <taxon>Rhodospirillales</taxon>
        <taxon>Azospirillaceae</taxon>
        <taxon>Azospirillum</taxon>
    </lineage>
</organism>
<dbReference type="RefSeq" id="WP_149167951.1">
    <property type="nucleotide sequence ID" value="NZ_QOKV01000033.1"/>
</dbReference>
<protein>
    <submittedName>
        <fullName evidence="1">Uncharacterized protein</fullName>
    </submittedName>
</protein>
<accession>A0A6L3AS69</accession>
<gene>
    <name evidence="1" type="ORF">DS837_29080</name>
</gene>
<dbReference type="EMBL" id="QOKV01000033">
    <property type="protein sequence ID" value="KAA0677564.1"/>
    <property type="molecule type" value="Genomic_DNA"/>
</dbReference>
<comment type="caution">
    <text evidence="1">The sequence shown here is derived from an EMBL/GenBank/DDBJ whole genome shotgun (WGS) entry which is preliminary data.</text>
</comment>
<reference evidence="1 2" key="1">
    <citation type="submission" date="2018-07" db="EMBL/GenBank/DDBJ databases">
        <title>Genome sequence of Roseomonas fauriae ATCC 49958.</title>
        <authorList>
            <person name="Sant'Anna F.H."/>
            <person name="Baldani J.I."/>
            <person name="Zilli J.E."/>
            <person name="Reis V.M."/>
            <person name="Hartmann A."/>
            <person name="Cruz L."/>
            <person name="de Souza E.M."/>
            <person name="de Oliveira Pedrosa F."/>
            <person name="Passaglia L.M.P."/>
        </authorList>
    </citation>
    <scope>NUCLEOTIDE SEQUENCE [LARGE SCALE GENOMIC DNA]</scope>
    <source>
        <strain evidence="1 2">ATCC 49958</strain>
    </source>
</reference>
<sequence>MLVYGDRDRVEDPRVVVARIAAARRTAAAKPDGLIRHALLVSLLIEAAELAQGLADAEFAALEEDDCTPCRDAAMAVVMELARTVARSWRGEPQPGACALTAGLETLSAQPLPETVRMRRPEGYAFYGLYPEAYLEAAARLPPDLPAPVVVIGLRSIGTGLAAMAAVALDAASPVTLRPIGHPFQRAVRVSARQRAALLADAGASYVIVDKGPGLSGSSFGAVADWLEAAGVPSRRIAFLPSHGGAPGPRSSDRHRRRWAEAVRPVIGFDELAHAAHGPVPPLERWFEDALGPAVAPLRDLSGGAWRTASADLAADLVADAVADWPPVHAQQERRKFLLRIVSGSWLLKFSGLGRQSEAKLARARALHQAGFTTEPIALRHGFLAERWLDGAHPPSSMPLERLADYLLFRAQRFPAERDTGASLPDLLAMARVNIGEALGAAATASLDRWTADTLRELDAGVRRVVTDNRLHIWEWLRTTDGRVLKTDSLDHADAHDLIGCQDIAWDVAGAIVEFGLPAAEADRLCGAVAASRRLVAFHLPCYLAFQIGYWSFASSDAGAASMRRFYEEAWKRQAGRGGRSSPSAGTP</sequence>
<evidence type="ECO:0000313" key="1">
    <source>
        <dbReference type="EMBL" id="KAA0677564.1"/>
    </source>
</evidence>
<dbReference type="AlphaFoldDB" id="A0A6L3AS69"/>
<name>A0A6L3AS69_AZOBR</name>
<evidence type="ECO:0000313" key="2">
    <source>
        <dbReference type="Proteomes" id="UP000476837"/>
    </source>
</evidence>
<proteinExistence type="predicted"/>